<sequence>MRKTCFFIPFLVVTMIASAGERPVGPGESKNCDVGPTEKMFGKTKWLLYGCNDAQTAVIVAAEGNPAAPFYFLVFREVDSYRIYGEGAGDKKASGAAMKELKALNGKALANLVIEANRSRH</sequence>
<keyword evidence="3" id="KW-1185">Reference proteome</keyword>
<feature type="chain" id="PRO_5021437002" evidence="1">
    <location>
        <begin position="20"/>
        <end position="121"/>
    </location>
</feature>
<dbReference type="OrthoDB" id="8779942at2"/>
<accession>A0A4Y9SP24</accession>
<name>A0A4Y9SP24_9BURK</name>
<feature type="signal peptide" evidence="1">
    <location>
        <begin position="1"/>
        <end position="19"/>
    </location>
</feature>
<organism evidence="2 3">
    <name type="scientific">Massilia horti</name>
    <dbReference type="NCBI Taxonomy" id="2562153"/>
    <lineage>
        <taxon>Bacteria</taxon>
        <taxon>Pseudomonadati</taxon>
        <taxon>Pseudomonadota</taxon>
        <taxon>Betaproteobacteria</taxon>
        <taxon>Burkholderiales</taxon>
        <taxon>Oxalobacteraceae</taxon>
        <taxon>Telluria group</taxon>
        <taxon>Massilia</taxon>
    </lineage>
</organism>
<evidence type="ECO:0000313" key="2">
    <source>
        <dbReference type="EMBL" id="TFW28251.1"/>
    </source>
</evidence>
<evidence type="ECO:0000313" key="3">
    <source>
        <dbReference type="Proteomes" id="UP000297258"/>
    </source>
</evidence>
<gene>
    <name evidence="2" type="ORF">E4O92_21620</name>
</gene>
<dbReference type="RefSeq" id="WP_135191735.1">
    <property type="nucleotide sequence ID" value="NZ_SPUM01000140.1"/>
</dbReference>
<protein>
    <submittedName>
        <fullName evidence="2">Uncharacterized protein</fullName>
    </submittedName>
</protein>
<dbReference type="EMBL" id="SPUM01000140">
    <property type="protein sequence ID" value="TFW28251.1"/>
    <property type="molecule type" value="Genomic_DNA"/>
</dbReference>
<keyword evidence="1" id="KW-0732">Signal</keyword>
<reference evidence="2 3" key="1">
    <citation type="submission" date="2019-03" db="EMBL/GenBank/DDBJ databases">
        <title>Draft genome of Massilia hortus sp. nov., a novel bacterial species of the Oxalobacteraceae family.</title>
        <authorList>
            <person name="Peta V."/>
            <person name="Raths R."/>
            <person name="Bucking H."/>
        </authorList>
    </citation>
    <scope>NUCLEOTIDE SEQUENCE [LARGE SCALE GENOMIC DNA]</scope>
    <source>
        <strain evidence="2 3">ONC3</strain>
    </source>
</reference>
<evidence type="ECO:0000256" key="1">
    <source>
        <dbReference type="SAM" id="SignalP"/>
    </source>
</evidence>
<proteinExistence type="predicted"/>
<comment type="caution">
    <text evidence="2">The sequence shown here is derived from an EMBL/GenBank/DDBJ whole genome shotgun (WGS) entry which is preliminary data.</text>
</comment>
<dbReference type="Proteomes" id="UP000297258">
    <property type="component" value="Unassembled WGS sequence"/>
</dbReference>
<dbReference type="AlphaFoldDB" id="A0A4Y9SP24"/>